<dbReference type="PROSITE" id="PS51819">
    <property type="entry name" value="VOC"/>
    <property type="match status" value="1"/>
</dbReference>
<name>A0A0R2JNE0_9LACO</name>
<dbReference type="Proteomes" id="UP000051565">
    <property type="component" value="Unassembled WGS sequence"/>
</dbReference>
<dbReference type="InterPro" id="IPR037523">
    <property type="entry name" value="VOC_core"/>
</dbReference>
<sequence length="136" mass="15785">MYLFEKELRYLRVQDIDYIELTVDDLEQATRFYHEVLDLSIIYEGNTKMIFQLGKQKLVCRTPENEDLTADHPTVGSTTFSILAKDSLHTIQQHLANYFIEIIKGPVKSTLKNKTAVSLYINDPAGNLIEIREYEK</sequence>
<keyword evidence="3" id="KW-1185">Reference proteome</keyword>
<reference evidence="2 3" key="1">
    <citation type="journal article" date="2015" name="Genome Announc.">
        <title>Expanding the biotechnology potential of lactobacilli through comparative genomics of 213 strains and associated genera.</title>
        <authorList>
            <person name="Sun Z."/>
            <person name="Harris H.M."/>
            <person name="McCann A."/>
            <person name="Guo C."/>
            <person name="Argimon S."/>
            <person name="Zhang W."/>
            <person name="Yang X."/>
            <person name="Jeffery I.B."/>
            <person name="Cooney J.C."/>
            <person name="Kagawa T.F."/>
            <person name="Liu W."/>
            <person name="Song Y."/>
            <person name="Salvetti E."/>
            <person name="Wrobel A."/>
            <person name="Rasinkangas P."/>
            <person name="Parkhill J."/>
            <person name="Rea M.C."/>
            <person name="O'Sullivan O."/>
            <person name="Ritari J."/>
            <person name="Douillard F.P."/>
            <person name="Paul Ross R."/>
            <person name="Yang R."/>
            <person name="Briner A.E."/>
            <person name="Felis G.E."/>
            <person name="de Vos W.M."/>
            <person name="Barrangou R."/>
            <person name="Klaenhammer T.R."/>
            <person name="Caufield P.W."/>
            <person name="Cui Y."/>
            <person name="Zhang H."/>
            <person name="O'Toole P.W."/>
        </authorList>
    </citation>
    <scope>NUCLEOTIDE SEQUENCE [LARGE SCALE GENOMIC DNA]</scope>
    <source>
        <strain evidence="2 3">DSM 20690</strain>
    </source>
</reference>
<dbReference type="AlphaFoldDB" id="A0A0R2JNE0"/>
<protein>
    <recommendedName>
        <fullName evidence="1">VOC domain-containing protein</fullName>
    </recommendedName>
</protein>
<dbReference type="Pfam" id="PF00903">
    <property type="entry name" value="Glyoxalase"/>
    <property type="match status" value="1"/>
</dbReference>
<accession>A0A0R2JNE0</accession>
<proteinExistence type="predicted"/>
<evidence type="ECO:0000313" key="2">
    <source>
        <dbReference type="EMBL" id="KRN78691.1"/>
    </source>
</evidence>
<dbReference type="PATRIC" id="fig|1122148.6.peg.993"/>
<dbReference type="InterPro" id="IPR029068">
    <property type="entry name" value="Glyas_Bleomycin-R_OHBP_Dase"/>
</dbReference>
<comment type="caution">
    <text evidence="2">The sequence shown here is derived from an EMBL/GenBank/DDBJ whole genome shotgun (WGS) entry which is preliminary data.</text>
</comment>
<dbReference type="SUPFAM" id="SSF54593">
    <property type="entry name" value="Glyoxalase/Bleomycin resistance protein/Dihydroxybiphenyl dioxygenase"/>
    <property type="match status" value="1"/>
</dbReference>
<evidence type="ECO:0000259" key="1">
    <source>
        <dbReference type="PROSITE" id="PS51819"/>
    </source>
</evidence>
<evidence type="ECO:0000313" key="3">
    <source>
        <dbReference type="Proteomes" id="UP000051565"/>
    </source>
</evidence>
<dbReference type="InterPro" id="IPR004360">
    <property type="entry name" value="Glyas_Fos-R_dOase_dom"/>
</dbReference>
<feature type="domain" description="VOC" evidence="1">
    <location>
        <begin position="15"/>
        <end position="134"/>
    </location>
</feature>
<gene>
    <name evidence="2" type="ORF">IV52_GL000968</name>
</gene>
<dbReference type="Gene3D" id="3.10.180.10">
    <property type="entry name" value="2,3-Dihydroxybiphenyl 1,2-Dioxygenase, domain 1"/>
    <property type="match status" value="1"/>
</dbReference>
<dbReference type="EMBL" id="JQBT01000033">
    <property type="protein sequence ID" value="KRN78691.1"/>
    <property type="molecule type" value="Genomic_DNA"/>
</dbReference>
<dbReference type="STRING" id="53444.AYR59_03270"/>
<organism evidence="2 3">
    <name type="scientific">Fructilactobacillus lindneri DSM 20690 = JCM 11027</name>
    <dbReference type="NCBI Taxonomy" id="1122148"/>
    <lineage>
        <taxon>Bacteria</taxon>
        <taxon>Bacillati</taxon>
        <taxon>Bacillota</taxon>
        <taxon>Bacilli</taxon>
        <taxon>Lactobacillales</taxon>
        <taxon>Lactobacillaceae</taxon>
        <taxon>Fructilactobacillus</taxon>
    </lineage>
</organism>